<dbReference type="InterPro" id="IPR025654">
    <property type="entry name" value="PEX2/10"/>
</dbReference>
<accession>A0A165IEG6</accession>
<evidence type="ECO:0000256" key="5">
    <source>
        <dbReference type="ARBA" id="ARBA00012483"/>
    </source>
</evidence>
<evidence type="ECO:0000256" key="6">
    <source>
        <dbReference type="ARBA" id="ARBA00022448"/>
    </source>
</evidence>
<evidence type="ECO:0000313" key="22">
    <source>
        <dbReference type="EMBL" id="KZT60463.1"/>
    </source>
</evidence>
<dbReference type="SMART" id="SM00184">
    <property type="entry name" value="RING"/>
    <property type="match status" value="1"/>
</dbReference>
<evidence type="ECO:0000256" key="15">
    <source>
        <dbReference type="ARBA" id="ARBA00022989"/>
    </source>
</evidence>
<dbReference type="EMBL" id="KV423931">
    <property type="protein sequence ID" value="KZT60463.1"/>
    <property type="molecule type" value="Genomic_DNA"/>
</dbReference>
<evidence type="ECO:0000256" key="3">
    <source>
        <dbReference type="ARBA" id="ARBA00004906"/>
    </source>
</evidence>
<dbReference type="CDD" id="cd16527">
    <property type="entry name" value="RING-HC_PEX10"/>
    <property type="match status" value="1"/>
</dbReference>
<evidence type="ECO:0000256" key="13">
    <source>
        <dbReference type="ARBA" id="ARBA00022833"/>
    </source>
</evidence>
<dbReference type="GO" id="GO:0005778">
    <property type="term" value="C:peroxisomal membrane"/>
    <property type="evidence" value="ECO:0007669"/>
    <property type="project" value="UniProtKB-SubCell"/>
</dbReference>
<keyword evidence="16" id="KW-0472">Membrane</keyword>
<keyword evidence="13" id="KW-0862">Zinc</keyword>
<feature type="compositionally biased region" description="Basic and acidic residues" evidence="20">
    <location>
        <begin position="1"/>
        <end position="11"/>
    </location>
</feature>
<evidence type="ECO:0000256" key="7">
    <source>
        <dbReference type="ARBA" id="ARBA00022593"/>
    </source>
</evidence>
<evidence type="ECO:0000256" key="18">
    <source>
        <dbReference type="ARBA" id="ARBA00041230"/>
    </source>
</evidence>
<dbReference type="GO" id="GO:0008270">
    <property type="term" value="F:zinc ion binding"/>
    <property type="evidence" value="ECO:0007669"/>
    <property type="project" value="UniProtKB-KW"/>
</dbReference>
<keyword evidence="12" id="KW-0833">Ubl conjugation pathway</keyword>
<dbReference type="OrthoDB" id="6270329at2759"/>
<comment type="pathway">
    <text evidence="3">Protein modification; protein ubiquitination.</text>
</comment>
<dbReference type="SUPFAM" id="SSF57850">
    <property type="entry name" value="RING/U-box"/>
    <property type="match status" value="1"/>
</dbReference>
<dbReference type="GO" id="GO:0061630">
    <property type="term" value="F:ubiquitin protein ligase activity"/>
    <property type="evidence" value="ECO:0007669"/>
    <property type="project" value="UniProtKB-EC"/>
</dbReference>
<keyword evidence="11 19" id="KW-0863">Zinc-finger</keyword>
<evidence type="ECO:0000256" key="20">
    <source>
        <dbReference type="SAM" id="MobiDB-lite"/>
    </source>
</evidence>
<comment type="catalytic activity">
    <reaction evidence="1">
        <text>S-ubiquitinyl-[E2 ubiquitin-conjugating enzyme]-L-cysteine + [acceptor protein]-L-lysine = [E2 ubiquitin-conjugating enzyme]-L-cysteine + N(6)-ubiquitinyl-[acceptor protein]-L-lysine.</text>
        <dbReference type="EC" id="2.3.2.27"/>
    </reaction>
</comment>
<dbReference type="STRING" id="1353952.A0A165IEG6"/>
<evidence type="ECO:0000256" key="19">
    <source>
        <dbReference type="PROSITE-ProRule" id="PRU00175"/>
    </source>
</evidence>
<evidence type="ECO:0000256" key="10">
    <source>
        <dbReference type="ARBA" id="ARBA00022723"/>
    </source>
</evidence>
<keyword evidence="15" id="KW-1133">Transmembrane helix</keyword>
<dbReference type="EC" id="2.3.2.27" evidence="5"/>
<keyword evidence="17" id="KW-0576">Peroxisome</keyword>
<comment type="subcellular location">
    <subcellularLocation>
        <location evidence="2">Peroxisome membrane</location>
        <topology evidence="2">Multi-pass membrane protein</topology>
    </subcellularLocation>
</comment>
<evidence type="ECO:0000259" key="21">
    <source>
        <dbReference type="PROSITE" id="PS50089"/>
    </source>
</evidence>
<evidence type="ECO:0000256" key="12">
    <source>
        <dbReference type="ARBA" id="ARBA00022786"/>
    </source>
</evidence>
<keyword evidence="10" id="KW-0479">Metal-binding</keyword>
<dbReference type="PROSITE" id="PS50089">
    <property type="entry name" value="ZF_RING_2"/>
    <property type="match status" value="1"/>
</dbReference>
<keyword evidence="9" id="KW-0812">Transmembrane</keyword>
<dbReference type="InterPro" id="IPR013083">
    <property type="entry name" value="Znf_RING/FYVE/PHD"/>
</dbReference>
<keyword evidence="6" id="KW-0813">Transport</keyword>
<keyword evidence="8" id="KW-0808">Transferase</keyword>
<evidence type="ECO:0000256" key="14">
    <source>
        <dbReference type="ARBA" id="ARBA00022927"/>
    </source>
</evidence>
<dbReference type="PANTHER" id="PTHR23350:SF0">
    <property type="entry name" value="PEROXISOME BIOGENESIS FACTOR 10"/>
    <property type="match status" value="1"/>
</dbReference>
<evidence type="ECO:0000256" key="4">
    <source>
        <dbReference type="ARBA" id="ARBA00008704"/>
    </source>
</evidence>
<dbReference type="InterPro" id="IPR001841">
    <property type="entry name" value="Znf_RING"/>
</dbReference>
<evidence type="ECO:0000256" key="2">
    <source>
        <dbReference type="ARBA" id="ARBA00004585"/>
    </source>
</evidence>
<feature type="domain" description="RING-type" evidence="21">
    <location>
        <begin position="279"/>
        <end position="317"/>
    </location>
</feature>
<evidence type="ECO:0000256" key="17">
    <source>
        <dbReference type="ARBA" id="ARBA00023140"/>
    </source>
</evidence>
<name>A0A165IEG6_9BASI</name>
<evidence type="ECO:0000313" key="23">
    <source>
        <dbReference type="Proteomes" id="UP000076842"/>
    </source>
</evidence>
<organism evidence="22 23">
    <name type="scientific">Calocera cornea HHB12733</name>
    <dbReference type="NCBI Taxonomy" id="1353952"/>
    <lineage>
        <taxon>Eukaryota</taxon>
        <taxon>Fungi</taxon>
        <taxon>Dikarya</taxon>
        <taxon>Basidiomycota</taxon>
        <taxon>Agaricomycotina</taxon>
        <taxon>Dacrymycetes</taxon>
        <taxon>Dacrymycetales</taxon>
        <taxon>Dacrymycetaceae</taxon>
        <taxon>Calocera</taxon>
    </lineage>
</organism>
<dbReference type="InParanoid" id="A0A165IEG6"/>
<dbReference type="AlphaFoldDB" id="A0A165IEG6"/>
<evidence type="ECO:0000256" key="8">
    <source>
        <dbReference type="ARBA" id="ARBA00022679"/>
    </source>
</evidence>
<dbReference type="PROSITE" id="PS00518">
    <property type="entry name" value="ZF_RING_1"/>
    <property type="match status" value="1"/>
</dbReference>
<dbReference type="Proteomes" id="UP000076842">
    <property type="component" value="Unassembled WGS sequence"/>
</dbReference>
<dbReference type="Pfam" id="PF04757">
    <property type="entry name" value="Pex2_Pex12"/>
    <property type="match status" value="1"/>
</dbReference>
<evidence type="ECO:0000256" key="1">
    <source>
        <dbReference type="ARBA" id="ARBA00000900"/>
    </source>
</evidence>
<evidence type="ECO:0000256" key="9">
    <source>
        <dbReference type="ARBA" id="ARBA00022692"/>
    </source>
</evidence>
<dbReference type="InterPro" id="IPR017907">
    <property type="entry name" value="Znf_RING_CS"/>
</dbReference>
<dbReference type="Pfam" id="PF13920">
    <property type="entry name" value="zf-C3HC4_3"/>
    <property type="match status" value="1"/>
</dbReference>
<evidence type="ECO:0000256" key="16">
    <source>
        <dbReference type="ARBA" id="ARBA00023136"/>
    </source>
</evidence>
<sequence>MDTAEPGERAEGSGSWTPPPATQPQIIRAHQRDHFFLAGFREQADAVLRAFLGTRTLSRWEGEANLLIRALYLSLTFGRGLQTLGEEYTDVYQVSARSSRFPTARLRAIHVALSLLPSYLLSRLASLANAQGRQTLSNALALSQTLVAAAGEVNLALFYFQGRYYSLLNRVLSLRPHTLSPPAPGVQPPSYGLLGILLSLRLAHRLYTFLSLTLRASSSPATSSAQGPSKQQAADNATFIDTKPVSLLLKPRDPDDKGPDHALIDLARLTAEQHGARRCVLCLEERTATAATACGHLFCWSCVVDWTREKPECPLCRQRIDLQSLVPIYNL</sequence>
<gene>
    <name evidence="22" type="ORF">CALCODRAFT_480747</name>
</gene>
<keyword evidence="7" id="KW-0962">Peroxisome biogenesis</keyword>
<comment type="similarity">
    <text evidence="4">Belongs to the pex2/pex10/pex12 family.</text>
</comment>
<dbReference type="PANTHER" id="PTHR23350">
    <property type="entry name" value="PEROXISOME ASSEMBLY PROTEIN 10"/>
    <property type="match status" value="1"/>
</dbReference>
<feature type="region of interest" description="Disordered" evidence="20">
    <location>
        <begin position="1"/>
        <end position="23"/>
    </location>
</feature>
<keyword evidence="23" id="KW-1185">Reference proteome</keyword>
<dbReference type="InterPro" id="IPR006845">
    <property type="entry name" value="Pex_N"/>
</dbReference>
<keyword evidence="14" id="KW-0653">Protein transport</keyword>
<dbReference type="GO" id="GO:0016567">
    <property type="term" value="P:protein ubiquitination"/>
    <property type="evidence" value="ECO:0007669"/>
    <property type="project" value="UniProtKB-ARBA"/>
</dbReference>
<dbReference type="Gene3D" id="3.30.40.10">
    <property type="entry name" value="Zinc/RING finger domain, C3HC4 (zinc finger)"/>
    <property type="match status" value="1"/>
</dbReference>
<reference evidence="22 23" key="1">
    <citation type="journal article" date="2016" name="Mol. Biol. Evol.">
        <title>Comparative Genomics of Early-Diverging Mushroom-Forming Fungi Provides Insights into the Origins of Lignocellulose Decay Capabilities.</title>
        <authorList>
            <person name="Nagy L.G."/>
            <person name="Riley R."/>
            <person name="Tritt A."/>
            <person name="Adam C."/>
            <person name="Daum C."/>
            <person name="Floudas D."/>
            <person name="Sun H."/>
            <person name="Yadav J.S."/>
            <person name="Pangilinan J."/>
            <person name="Larsson K.H."/>
            <person name="Matsuura K."/>
            <person name="Barry K."/>
            <person name="Labutti K."/>
            <person name="Kuo R."/>
            <person name="Ohm R.A."/>
            <person name="Bhattacharya S.S."/>
            <person name="Shirouzu T."/>
            <person name="Yoshinaga Y."/>
            <person name="Martin F.M."/>
            <person name="Grigoriev I.V."/>
            <person name="Hibbett D.S."/>
        </authorList>
    </citation>
    <scope>NUCLEOTIDE SEQUENCE [LARGE SCALE GENOMIC DNA]</scope>
    <source>
        <strain evidence="22 23">HHB12733</strain>
    </source>
</reference>
<proteinExistence type="inferred from homology"/>
<evidence type="ECO:0000256" key="11">
    <source>
        <dbReference type="ARBA" id="ARBA00022771"/>
    </source>
</evidence>
<dbReference type="GO" id="GO:0016562">
    <property type="term" value="P:protein import into peroxisome matrix, receptor recycling"/>
    <property type="evidence" value="ECO:0007669"/>
    <property type="project" value="UniProtKB-ARBA"/>
</dbReference>
<protein>
    <recommendedName>
        <fullName evidence="5">RING-type E3 ubiquitin transferase</fullName>
        <ecNumber evidence="5">2.3.2.27</ecNumber>
    </recommendedName>
    <alternativeName>
        <fullName evidence="18">Peroxin-10</fullName>
    </alternativeName>
</protein>